<keyword evidence="5 9" id="KW-0238">DNA-binding</keyword>
<dbReference type="GO" id="GO:0005829">
    <property type="term" value="C:cytosol"/>
    <property type="evidence" value="ECO:0007669"/>
    <property type="project" value="TreeGrafter"/>
</dbReference>
<gene>
    <name evidence="12" type="ORF">ENV54_01190</name>
</gene>
<evidence type="ECO:0000259" key="11">
    <source>
        <dbReference type="PROSITE" id="PS51755"/>
    </source>
</evidence>
<evidence type="ECO:0000256" key="9">
    <source>
        <dbReference type="PROSITE-ProRule" id="PRU01091"/>
    </source>
</evidence>
<dbReference type="Pfam" id="PF00486">
    <property type="entry name" value="Trans_reg_C"/>
    <property type="match status" value="1"/>
</dbReference>
<evidence type="ECO:0000256" key="5">
    <source>
        <dbReference type="ARBA" id="ARBA00023125"/>
    </source>
</evidence>
<keyword evidence="6" id="KW-0804">Transcription</keyword>
<feature type="DNA-binding region" description="OmpR/PhoB-type" evidence="9">
    <location>
        <begin position="128"/>
        <end position="228"/>
    </location>
</feature>
<dbReference type="Gene3D" id="3.40.50.2300">
    <property type="match status" value="1"/>
</dbReference>
<dbReference type="InterPro" id="IPR036388">
    <property type="entry name" value="WH-like_DNA-bd_sf"/>
</dbReference>
<dbReference type="PANTHER" id="PTHR48111:SF1">
    <property type="entry name" value="TWO-COMPONENT RESPONSE REGULATOR ORR33"/>
    <property type="match status" value="1"/>
</dbReference>
<dbReference type="Gene3D" id="6.10.250.690">
    <property type="match status" value="1"/>
</dbReference>
<proteinExistence type="predicted"/>
<dbReference type="EMBL" id="DTGT01000035">
    <property type="protein sequence ID" value="HGH59892.1"/>
    <property type="molecule type" value="Genomic_DNA"/>
</dbReference>
<evidence type="ECO:0000313" key="12">
    <source>
        <dbReference type="EMBL" id="HGH59892.1"/>
    </source>
</evidence>
<feature type="domain" description="OmpR/PhoB-type" evidence="11">
    <location>
        <begin position="128"/>
        <end position="228"/>
    </location>
</feature>
<dbReference type="AlphaFoldDB" id="A0A7C4ESD5"/>
<evidence type="ECO:0000256" key="7">
    <source>
        <dbReference type="ARBA" id="ARBA00024735"/>
    </source>
</evidence>
<dbReference type="FunFam" id="1.10.10.10:FF:000018">
    <property type="entry name" value="DNA-binding response regulator ResD"/>
    <property type="match status" value="1"/>
</dbReference>
<protein>
    <recommendedName>
        <fullName evidence="1">Phosphate regulon transcriptional regulatory protein PhoB</fullName>
    </recommendedName>
</protein>
<dbReference type="Gene3D" id="1.10.10.10">
    <property type="entry name" value="Winged helix-like DNA-binding domain superfamily/Winged helix DNA-binding domain"/>
    <property type="match status" value="1"/>
</dbReference>
<dbReference type="PANTHER" id="PTHR48111">
    <property type="entry name" value="REGULATOR OF RPOS"/>
    <property type="match status" value="1"/>
</dbReference>
<dbReference type="SMART" id="SM00862">
    <property type="entry name" value="Trans_reg_C"/>
    <property type="match status" value="1"/>
</dbReference>
<evidence type="ECO:0000256" key="6">
    <source>
        <dbReference type="ARBA" id="ARBA00023163"/>
    </source>
</evidence>
<evidence type="ECO:0000256" key="2">
    <source>
        <dbReference type="ARBA" id="ARBA00022553"/>
    </source>
</evidence>
<dbReference type="InterPro" id="IPR001789">
    <property type="entry name" value="Sig_transdc_resp-reg_receiver"/>
</dbReference>
<keyword evidence="3" id="KW-0902">Two-component regulatory system</keyword>
<evidence type="ECO:0000256" key="4">
    <source>
        <dbReference type="ARBA" id="ARBA00023015"/>
    </source>
</evidence>
<organism evidence="12">
    <name type="scientific">Desulfomonile tiedjei</name>
    <dbReference type="NCBI Taxonomy" id="2358"/>
    <lineage>
        <taxon>Bacteria</taxon>
        <taxon>Pseudomonadati</taxon>
        <taxon>Thermodesulfobacteriota</taxon>
        <taxon>Desulfomonilia</taxon>
        <taxon>Desulfomonilales</taxon>
        <taxon>Desulfomonilaceae</taxon>
        <taxon>Desulfomonile</taxon>
    </lineage>
</organism>
<name>A0A7C4ESD5_9BACT</name>
<reference evidence="12" key="1">
    <citation type="journal article" date="2020" name="mSystems">
        <title>Genome- and Community-Level Interaction Insights into Carbon Utilization and Element Cycling Functions of Hydrothermarchaeota in Hydrothermal Sediment.</title>
        <authorList>
            <person name="Zhou Z."/>
            <person name="Liu Y."/>
            <person name="Xu W."/>
            <person name="Pan J."/>
            <person name="Luo Z.H."/>
            <person name="Li M."/>
        </authorList>
    </citation>
    <scope>NUCLEOTIDE SEQUENCE [LARGE SCALE GENOMIC DNA]</scope>
    <source>
        <strain evidence="12">SpSt-769</strain>
    </source>
</reference>
<dbReference type="InterPro" id="IPR001867">
    <property type="entry name" value="OmpR/PhoB-type_DNA-bd"/>
</dbReference>
<comment type="caution">
    <text evidence="12">The sequence shown here is derived from an EMBL/GenBank/DDBJ whole genome shotgun (WGS) entry which is preliminary data.</text>
</comment>
<evidence type="ECO:0000256" key="8">
    <source>
        <dbReference type="PROSITE-ProRule" id="PRU00169"/>
    </source>
</evidence>
<dbReference type="PROSITE" id="PS51755">
    <property type="entry name" value="OMPR_PHOB"/>
    <property type="match status" value="1"/>
</dbReference>
<dbReference type="GO" id="GO:0006355">
    <property type="term" value="P:regulation of DNA-templated transcription"/>
    <property type="evidence" value="ECO:0007669"/>
    <property type="project" value="InterPro"/>
</dbReference>
<keyword evidence="4" id="KW-0805">Transcription regulation</keyword>
<evidence type="ECO:0000256" key="1">
    <source>
        <dbReference type="ARBA" id="ARBA00013332"/>
    </source>
</evidence>
<accession>A0A7C4ESD5</accession>
<dbReference type="FunFam" id="3.40.50.2300:FF:000001">
    <property type="entry name" value="DNA-binding response regulator PhoB"/>
    <property type="match status" value="1"/>
</dbReference>
<dbReference type="PROSITE" id="PS50110">
    <property type="entry name" value="RESPONSE_REGULATORY"/>
    <property type="match status" value="1"/>
</dbReference>
<keyword evidence="2 8" id="KW-0597">Phosphoprotein</keyword>
<dbReference type="SMART" id="SM00448">
    <property type="entry name" value="REC"/>
    <property type="match status" value="1"/>
</dbReference>
<evidence type="ECO:0000256" key="3">
    <source>
        <dbReference type="ARBA" id="ARBA00023012"/>
    </source>
</evidence>
<dbReference type="GO" id="GO:0000156">
    <property type="term" value="F:phosphorelay response regulator activity"/>
    <property type="evidence" value="ECO:0007669"/>
    <property type="project" value="TreeGrafter"/>
</dbReference>
<dbReference type="SUPFAM" id="SSF52172">
    <property type="entry name" value="CheY-like"/>
    <property type="match status" value="1"/>
</dbReference>
<dbReference type="GO" id="GO:0032993">
    <property type="term" value="C:protein-DNA complex"/>
    <property type="evidence" value="ECO:0007669"/>
    <property type="project" value="TreeGrafter"/>
</dbReference>
<feature type="domain" description="Response regulatory" evidence="10">
    <location>
        <begin position="5"/>
        <end position="118"/>
    </location>
</feature>
<dbReference type="Pfam" id="PF00072">
    <property type="entry name" value="Response_reg"/>
    <property type="match status" value="1"/>
</dbReference>
<dbReference type="InterPro" id="IPR039420">
    <property type="entry name" value="WalR-like"/>
</dbReference>
<dbReference type="CDD" id="cd00383">
    <property type="entry name" value="trans_reg_C"/>
    <property type="match status" value="1"/>
</dbReference>
<sequence length="234" mass="26153">MNGDHILLVDDDPDICTILKDNLELDGYHVIIAATGREALEAAKNTGLSLIILDLSLPDTDGLHVCRSIRNHSQVPIIMLTARDRVTDKVLGLECGADDYMVKPFDYLELAARIRACLRRTGRVEAEPAVIRTGALTIDTAKKKAFKSGKEVELTRKEFELLVFLVKHAERALTRKEIRQGVWPEGRIYQDSRAIDVHIQHLRQKIEDDASQPRLIQTVAGVGYMYSSGKPDSP</sequence>
<dbReference type="GO" id="GO:0000976">
    <property type="term" value="F:transcription cis-regulatory region binding"/>
    <property type="evidence" value="ECO:0007669"/>
    <property type="project" value="TreeGrafter"/>
</dbReference>
<dbReference type="InterPro" id="IPR016032">
    <property type="entry name" value="Sig_transdc_resp-reg_C-effctor"/>
</dbReference>
<evidence type="ECO:0000259" key="10">
    <source>
        <dbReference type="PROSITE" id="PS50110"/>
    </source>
</evidence>
<dbReference type="InterPro" id="IPR011006">
    <property type="entry name" value="CheY-like_superfamily"/>
</dbReference>
<dbReference type="SUPFAM" id="SSF46894">
    <property type="entry name" value="C-terminal effector domain of the bipartite response regulators"/>
    <property type="match status" value="1"/>
</dbReference>
<feature type="modified residue" description="4-aspartylphosphate" evidence="8">
    <location>
        <position position="54"/>
    </location>
</feature>
<comment type="function">
    <text evidence="7">This protein is a positive regulator for the phosphate regulon. Transcription of this operon is positively regulated by PhoB and PhoR when phosphate is limited.</text>
</comment>